<evidence type="ECO:0000313" key="1">
    <source>
        <dbReference type="EMBL" id="QJA60421.1"/>
    </source>
</evidence>
<name>A0A6M3ITC4_9ZZZZ</name>
<dbReference type="EMBL" id="MT141829">
    <property type="protein sequence ID" value="QJA70892.1"/>
    <property type="molecule type" value="Genomic_DNA"/>
</dbReference>
<reference evidence="1" key="1">
    <citation type="submission" date="2020-03" db="EMBL/GenBank/DDBJ databases">
        <title>The deep terrestrial virosphere.</title>
        <authorList>
            <person name="Holmfeldt K."/>
            <person name="Nilsson E."/>
            <person name="Simone D."/>
            <person name="Lopez-Fernandez M."/>
            <person name="Wu X."/>
            <person name="de Brujin I."/>
            <person name="Lundin D."/>
            <person name="Andersson A."/>
            <person name="Bertilsson S."/>
            <person name="Dopson M."/>
        </authorList>
    </citation>
    <scope>NUCLEOTIDE SEQUENCE</scope>
    <source>
        <strain evidence="2">MM415A03516</strain>
        <strain evidence="1">MM415B01117</strain>
    </source>
</reference>
<dbReference type="InterPro" id="IPR011050">
    <property type="entry name" value="Pectin_lyase_fold/virulence"/>
</dbReference>
<dbReference type="AlphaFoldDB" id="A0A6M3ITC4"/>
<gene>
    <name evidence="2" type="ORF">MM415A03516_0005</name>
    <name evidence="1" type="ORF">MM415B01117_0009</name>
</gene>
<dbReference type="SUPFAM" id="SSF51126">
    <property type="entry name" value="Pectin lyase-like"/>
    <property type="match status" value="1"/>
</dbReference>
<evidence type="ECO:0008006" key="3">
    <source>
        <dbReference type="Google" id="ProtNLM"/>
    </source>
</evidence>
<sequence length="336" mass="35323">MGITNYPHGLASNGVPLLGGQARFDGWWGKSRFVDYDHGSDSKTGLSPELAYKNLQTAITASSINDVIYVRNRDQDITSTDPEYIIPASTTNWSIAEAQTHLSIIGASNMSHIPFQAGSLAVYLRGHGTANTTAVMDVRGAFTLIENLAFHRGASTAGGLIALTGNSTSLRALGTTISNCLFRLYSSTTHGAIYSLDNWFINIFGCDFHDCLVGIHFYGSSSTVRRERIASCIFRNQTAASVCNNIYLAGSSGQDVTISDCDFLGEVPTATTGPSGVAGCIYAGSAIQGTVIRCNYSDDSIEGTAAAAITANGLTQVACNQAKWGADTGPGGLEGS</sequence>
<evidence type="ECO:0000313" key="2">
    <source>
        <dbReference type="EMBL" id="QJA70892.1"/>
    </source>
</evidence>
<proteinExistence type="predicted"/>
<dbReference type="EMBL" id="MT141408">
    <property type="protein sequence ID" value="QJA60421.1"/>
    <property type="molecule type" value="Genomic_DNA"/>
</dbReference>
<protein>
    <recommendedName>
        <fullName evidence="3">Pectate lyase</fullName>
    </recommendedName>
</protein>
<accession>A0A6M3ITC4</accession>
<organism evidence="1">
    <name type="scientific">viral metagenome</name>
    <dbReference type="NCBI Taxonomy" id="1070528"/>
    <lineage>
        <taxon>unclassified sequences</taxon>
        <taxon>metagenomes</taxon>
        <taxon>organismal metagenomes</taxon>
    </lineage>
</organism>